<organism evidence="2 3">
    <name type="scientific">Paralvinella palmiformis</name>
    <dbReference type="NCBI Taxonomy" id="53620"/>
    <lineage>
        <taxon>Eukaryota</taxon>
        <taxon>Metazoa</taxon>
        <taxon>Spiralia</taxon>
        <taxon>Lophotrochozoa</taxon>
        <taxon>Annelida</taxon>
        <taxon>Polychaeta</taxon>
        <taxon>Sedentaria</taxon>
        <taxon>Canalipalpata</taxon>
        <taxon>Terebellida</taxon>
        <taxon>Terebelliformia</taxon>
        <taxon>Alvinellidae</taxon>
        <taxon>Paralvinella</taxon>
    </lineage>
</organism>
<dbReference type="Proteomes" id="UP001208570">
    <property type="component" value="Unassembled WGS sequence"/>
</dbReference>
<dbReference type="AlphaFoldDB" id="A0AAD9JNZ4"/>
<accession>A0AAD9JNZ4</accession>
<evidence type="ECO:0000256" key="1">
    <source>
        <dbReference type="SAM" id="MobiDB-lite"/>
    </source>
</evidence>
<dbReference type="EMBL" id="JAODUP010000210">
    <property type="protein sequence ID" value="KAK2156552.1"/>
    <property type="molecule type" value="Genomic_DNA"/>
</dbReference>
<evidence type="ECO:0000313" key="3">
    <source>
        <dbReference type="Proteomes" id="UP001208570"/>
    </source>
</evidence>
<feature type="compositionally biased region" description="Basic and acidic residues" evidence="1">
    <location>
        <begin position="1"/>
        <end position="17"/>
    </location>
</feature>
<dbReference type="Pfam" id="PF13516">
    <property type="entry name" value="LRR_6"/>
    <property type="match status" value="6"/>
</dbReference>
<sequence>MNNNTEEKSHGGGDKSPKTGQKVEIQIASHSSIARLATKEDADRPPSTELTIQDRQALEGATGQSRPNTTGRMPSKLSHALLSRSSYVSDADYSSDSDEDSEGFLITEVKHNSNDDTWRAVDESKKRSSKLTSAFEDYEDDDGYWDTDLEIEDEREEHDPTGRTQYASACQRLGIVPVSYFARHLPDTEIVMRYHGLGPLGAKAIAKVLRSNFTMEKLNLSGNWIQAEGGMYMSKMMMENDNINYLNLSENKLGPEGGHFIAKMLLVNVTLKVLDVSENDFGDETVGVFAEAIENSKTLKELSLARNRFGELGGQLLGPVIGANDVLDHLDISWNMIRRSGAVAVAAGLKENVRLKTCNISWNGFGPEGGVVVADAIAVNESLQELDISGNRLDVNSAILIAKALHKNEELKVLKMGYNPITTAGCVAIAAAINECDSCALKKLDLQDIPVEYEFLRLISEIQKKRDFQVVHGSVLRSGNTSSDIGKPAIDPVSNKDPLLILREHIVVNDTRIFDILKKYDVNETFSVKPEQFAAALQMNHPDAAFTICEAVPLLFHSLIFRRPEVGTASTLSPYQGFFKYS</sequence>
<protein>
    <submittedName>
        <fullName evidence="2">Uncharacterized protein</fullName>
    </submittedName>
</protein>
<reference evidence="2" key="1">
    <citation type="journal article" date="2023" name="Mol. Biol. Evol.">
        <title>Third-Generation Sequencing Reveals the Adaptive Role of the Epigenome in Three Deep-Sea Polychaetes.</title>
        <authorList>
            <person name="Perez M."/>
            <person name="Aroh O."/>
            <person name="Sun Y."/>
            <person name="Lan Y."/>
            <person name="Juniper S.K."/>
            <person name="Young C.R."/>
            <person name="Angers B."/>
            <person name="Qian P.Y."/>
        </authorList>
    </citation>
    <scope>NUCLEOTIDE SEQUENCE</scope>
    <source>
        <strain evidence="2">P08H-3</strain>
    </source>
</reference>
<dbReference type="Gene3D" id="3.80.10.10">
    <property type="entry name" value="Ribonuclease Inhibitor"/>
    <property type="match status" value="3"/>
</dbReference>
<name>A0AAD9JNZ4_9ANNE</name>
<dbReference type="PANTHER" id="PTHR24114:SF50">
    <property type="entry name" value="RNI-LIKE PROTEIN"/>
    <property type="match status" value="1"/>
</dbReference>
<comment type="caution">
    <text evidence="2">The sequence shown here is derived from an EMBL/GenBank/DDBJ whole genome shotgun (WGS) entry which is preliminary data.</text>
</comment>
<dbReference type="InterPro" id="IPR052394">
    <property type="entry name" value="LRR-containing"/>
</dbReference>
<feature type="compositionally biased region" description="Basic and acidic residues" evidence="1">
    <location>
        <begin position="37"/>
        <end position="46"/>
    </location>
</feature>
<dbReference type="SUPFAM" id="SSF52047">
    <property type="entry name" value="RNI-like"/>
    <property type="match status" value="1"/>
</dbReference>
<feature type="compositionally biased region" description="Polar residues" evidence="1">
    <location>
        <begin position="62"/>
        <end position="72"/>
    </location>
</feature>
<dbReference type="InterPro" id="IPR001611">
    <property type="entry name" value="Leu-rich_rpt"/>
</dbReference>
<dbReference type="PANTHER" id="PTHR24114">
    <property type="entry name" value="LEUCINE RICH REPEAT FAMILY PROTEIN"/>
    <property type="match status" value="1"/>
</dbReference>
<keyword evidence="3" id="KW-1185">Reference proteome</keyword>
<feature type="region of interest" description="Disordered" evidence="1">
    <location>
        <begin position="1"/>
        <end position="76"/>
    </location>
</feature>
<evidence type="ECO:0000313" key="2">
    <source>
        <dbReference type="EMBL" id="KAK2156552.1"/>
    </source>
</evidence>
<dbReference type="InterPro" id="IPR032675">
    <property type="entry name" value="LRR_dom_sf"/>
</dbReference>
<dbReference type="SMART" id="SM00368">
    <property type="entry name" value="LRR_RI"/>
    <property type="match status" value="9"/>
</dbReference>
<gene>
    <name evidence="2" type="ORF">LSH36_210g03052</name>
</gene>
<proteinExistence type="predicted"/>